<evidence type="ECO:0000313" key="5">
    <source>
        <dbReference type="Proteomes" id="UP000026714"/>
    </source>
</evidence>
<reference evidence="4 5" key="1">
    <citation type="journal article" date="2014" name="FEMS Microbiol. Ecol.">
        <title>Sphaerotilus natans encrusted with nanoball-shaped Fe(III) oxide minerals formed by nitrate-reducing mixotrophic Fe(II) oxidation.</title>
        <authorList>
            <person name="Park S."/>
            <person name="Kim D.H."/>
            <person name="Lee J.H."/>
            <person name="Hur H.G."/>
        </authorList>
    </citation>
    <scope>NUCLEOTIDE SEQUENCE [LARGE SCALE GENOMIC DNA]</scope>
    <source>
        <strain evidence="4 5">DSM 6575</strain>
    </source>
</reference>
<dbReference type="GO" id="GO:0018189">
    <property type="term" value="P:pyrroloquinoline quinone biosynthetic process"/>
    <property type="evidence" value="ECO:0007669"/>
    <property type="project" value="UniProtKB-UniPathway"/>
</dbReference>
<keyword evidence="3" id="KW-0884">PQQ biosynthesis</keyword>
<dbReference type="eggNOG" id="ENOG5032Z81">
    <property type="taxonomic scope" value="Bacteria"/>
</dbReference>
<sequence>MARGFRLQWEEAQGCHVLLYPEGMVKLNRSAGEILARCTGTASVAEIVAELEAAFGATGLQGDVERFLDMARQQRWVELA</sequence>
<evidence type="ECO:0000256" key="3">
    <source>
        <dbReference type="ARBA" id="ARBA00022905"/>
    </source>
</evidence>
<comment type="caution">
    <text evidence="4">The sequence shown here is derived from an EMBL/GenBank/DDBJ whole genome shotgun (WGS) entry which is preliminary data.</text>
</comment>
<dbReference type="InterPro" id="IPR041881">
    <property type="entry name" value="PqqD_sf"/>
</dbReference>
<comment type="pathway">
    <text evidence="1">Cofactor biosynthesis; pyrroloquinoline quinone biosynthesis.</text>
</comment>
<comment type="subunit">
    <text evidence="2">Monomer. Interacts with PqqE.</text>
</comment>
<dbReference type="InterPro" id="IPR008792">
    <property type="entry name" value="PQQD"/>
</dbReference>
<dbReference type="GO" id="GO:0048038">
    <property type="term" value="F:quinone binding"/>
    <property type="evidence" value="ECO:0007669"/>
    <property type="project" value="InterPro"/>
</dbReference>
<dbReference type="PATRIC" id="fig|1286631.3.peg.36"/>
<evidence type="ECO:0000256" key="1">
    <source>
        <dbReference type="ARBA" id="ARBA00004886"/>
    </source>
</evidence>
<accession>A0A059KSH5</accession>
<proteinExistence type="predicted"/>
<evidence type="ECO:0000256" key="2">
    <source>
        <dbReference type="ARBA" id="ARBA00011741"/>
    </source>
</evidence>
<dbReference type="InterPro" id="IPR022479">
    <property type="entry name" value="PqqD_bac"/>
</dbReference>
<dbReference type="Proteomes" id="UP000026714">
    <property type="component" value="Unassembled WGS sequence"/>
</dbReference>
<organism evidence="4 5">
    <name type="scientific">Sphaerotilus natans subsp. natans DSM 6575</name>
    <dbReference type="NCBI Taxonomy" id="1286631"/>
    <lineage>
        <taxon>Bacteria</taxon>
        <taxon>Pseudomonadati</taxon>
        <taxon>Pseudomonadota</taxon>
        <taxon>Betaproteobacteria</taxon>
        <taxon>Burkholderiales</taxon>
        <taxon>Sphaerotilaceae</taxon>
        <taxon>Sphaerotilus</taxon>
    </lineage>
</organism>
<protein>
    <submittedName>
        <fullName evidence="4">Coenzyme PQQ synthesis D</fullName>
    </submittedName>
</protein>
<dbReference type="Pfam" id="PF05402">
    <property type="entry name" value="PqqD"/>
    <property type="match status" value="1"/>
</dbReference>
<dbReference type="AlphaFoldDB" id="A0A059KSH5"/>
<dbReference type="STRING" id="34103.SAMN05421778_12377"/>
<dbReference type="NCBIfam" id="NF002535">
    <property type="entry name" value="PRK02079.1"/>
    <property type="match status" value="1"/>
</dbReference>
<keyword evidence="5" id="KW-1185">Reference proteome</keyword>
<dbReference type="EMBL" id="AZRA01000001">
    <property type="protein sequence ID" value="KDB54391.1"/>
    <property type="molecule type" value="Genomic_DNA"/>
</dbReference>
<dbReference type="NCBIfam" id="TIGR03859">
    <property type="entry name" value="PQQ_PqqD"/>
    <property type="match status" value="1"/>
</dbReference>
<gene>
    <name evidence="4" type="ORF">X805_00360</name>
</gene>
<dbReference type="Gene3D" id="1.10.10.1150">
    <property type="entry name" value="Coenzyme PQQ synthesis protein D (PqqD)"/>
    <property type="match status" value="1"/>
</dbReference>
<name>A0A059KSH5_9BURK</name>
<dbReference type="UniPathway" id="UPA00539"/>
<evidence type="ECO:0000313" key="4">
    <source>
        <dbReference type="EMBL" id="KDB54391.1"/>
    </source>
</evidence>